<dbReference type="GO" id="GO:0005886">
    <property type="term" value="C:plasma membrane"/>
    <property type="evidence" value="ECO:0007669"/>
    <property type="project" value="UniProtKB-SubCell"/>
</dbReference>
<comment type="subcellular location">
    <subcellularLocation>
        <location evidence="8">Cell membrane</location>
        <topology evidence="8">Peripheral membrane protein</topology>
    </subcellularLocation>
    <subcellularLocation>
        <location evidence="1">Membrane</location>
    </subcellularLocation>
</comment>
<reference evidence="10" key="1">
    <citation type="submission" date="2015-07" db="EMBL/GenBank/DDBJ databases">
        <title>Fjat-10053 dsm26.</title>
        <authorList>
            <person name="Liu B."/>
            <person name="Wang J."/>
            <person name="Zhu Y."/>
            <person name="Liu G."/>
            <person name="Chen Q."/>
            <person name="Chen Z."/>
            <person name="Lan J."/>
            <person name="Che J."/>
            <person name="Ge C."/>
            <person name="Shi H."/>
            <person name="Pan Z."/>
            <person name="Liu X."/>
        </authorList>
    </citation>
    <scope>NUCLEOTIDE SEQUENCE [LARGE SCALE GENOMIC DNA]</scope>
    <source>
        <strain evidence="10">DSM 26</strain>
    </source>
</reference>
<dbReference type="PRINTS" id="PR00125">
    <property type="entry name" value="ATPASEDELTA"/>
</dbReference>
<dbReference type="GO" id="GO:0045259">
    <property type="term" value="C:proton-transporting ATP synthase complex"/>
    <property type="evidence" value="ECO:0007669"/>
    <property type="project" value="UniProtKB-KW"/>
</dbReference>
<keyword evidence="7 8" id="KW-0066">ATP synthesis</keyword>
<dbReference type="PATRIC" id="fig|1473.5.peg.4593"/>
<dbReference type="NCBIfam" id="TIGR01145">
    <property type="entry name" value="ATP_synt_delta"/>
    <property type="match status" value="1"/>
</dbReference>
<comment type="function">
    <text evidence="8">This protein is part of the stalk that links CF(0) to CF(1). It either transmits conformational changes from CF(0) to CF(1) or is implicated in proton conduction.</text>
</comment>
<keyword evidence="8" id="KW-1003">Cell membrane</keyword>
<comment type="caution">
    <text evidence="9">The sequence shown here is derived from an EMBL/GenBank/DDBJ whole genome shotgun (WGS) entry which is preliminary data.</text>
</comment>
<dbReference type="NCBIfam" id="NF004403">
    <property type="entry name" value="PRK05758.2-4"/>
    <property type="match status" value="1"/>
</dbReference>
<evidence type="ECO:0000256" key="2">
    <source>
        <dbReference type="ARBA" id="ARBA00022448"/>
    </source>
</evidence>
<keyword evidence="4 8" id="KW-0406">Ion transport</keyword>
<evidence type="ECO:0000256" key="7">
    <source>
        <dbReference type="ARBA" id="ARBA00023310"/>
    </source>
</evidence>
<dbReference type="Proteomes" id="UP000036780">
    <property type="component" value="Unassembled WGS sequence"/>
</dbReference>
<keyword evidence="2 8" id="KW-0813">Transport</keyword>
<dbReference type="PROSITE" id="PS00389">
    <property type="entry name" value="ATPASE_DELTA"/>
    <property type="match status" value="1"/>
</dbReference>
<keyword evidence="5 8" id="KW-0472">Membrane</keyword>
<dbReference type="OrthoDB" id="9802471at2"/>
<evidence type="ECO:0000313" key="9">
    <source>
        <dbReference type="EMBL" id="KNE21540.1"/>
    </source>
</evidence>
<accession>A0A0L0QS95</accession>
<comment type="function">
    <text evidence="8">F(1)F(0) ATP synthase produces ATP from ADP in the presence of a proton or sodium gradient. F-type ATPases consist of two structural domains, F(1) containing the extramembraneous catalytic core and F(0) containing the membrane proton channel, linked together by a central stalk and a peripheral stalk. During catalysis, ATP synthesis in the catalytic domain of F(1) is coupled via a rotary mechanism of the central stalk subunits to proton translocation.</text>
</comment>
<evidence type="ECO:0000256" key="5">
    <source>
        <dbReference type="ARBA" id="ARBA00023136"/>
    </source>
</evidence>
<dbReference type="RefSeq" id="WP_050350972.1">
    <property type="nucleotide sequence ID" value="NZ_BOSN01000004.1"/>
</dbReference>
<gene>
    <name evidence="8" type="primary">atpH</name>
    <name evidence="9" type="ORF">AFK71_07760</name>
</gene>
<evidence type="ECO:0000256" key="6">
    <source>
        <dbReference type="ARBA" id="ARBA00023196"/>
    </source>
</evidence>
<dbReference type="Pfam" id="PF00213">
    <property type="entry name" value="OSCP"/>
    <property type="match status" value="1"/>
</dbReference>
<name>A0A0L0QS95_VIRPA</name>
<dbReference type="GO" id="GO:0046933">
    <property type="term" value="F:proton-transporting ATP synthase activity, rotational mechanism"/>
    <property type="evidence" value="ECO:0007669"/>
    <property type="project" value="UniProtKB-UniRule"/>
</dbReference>
<keyword evidence="6 8" id="KW-0139">CF(1)</keyword>
<dbReference type="AlphaFoldDB" id="A0A0L0QS95"/>
<dbReference type="HAMAP" id="MF_01416">
    <property type="entry name" value="ATP_synth_delta_bact"/>
    <property type="match status" value="1"/>
</dbReference>
<protein>
    <recommendedName>
        <fullName evidence="8">ATP synthase subunit delta</fullName>
    </recommendedName>
    <alternativeName>
        <fullName evidence="8">ATP synthase F(1) sector subunit delta</fullName>
    </alternativeName>
    <alternativeName>
        <fullName evidence="8">F-type ATPase subunit delta</fullName>
        <shortName evidence="8">F-ATPase subunit delta</shortName>
    </alternativeName>
</protein>
<keyword evidence="3 8" id="KW-0375">Hydrogen ion transport</keyword>
<dbReference type="InterPro" id="IPR026015">
    <property type="entry name" value="ATP_synth_OSCP/delta_N_sf"/>
</dbReference>
<dbReference type="PANTHER" id="PTHR11910">
    <property type="entry name" value="ATP SYNTHASE DELTA CHAIN"/>
    <property type="match status" value="1"/>
</dbReference>
<organism evidence="9 10">
    <name type="scientific">Virgibacillus pantothenticus</name>
    <dbReference type="NCBI Taxonomy" id="1473"/>
    <lineage>
        <taxon>Bacteria</taxon>
        <taxon>Bacillati</taxon>
        <taxon>Bacillota</taxon>
        <taxon>Bacilli</taxon>
        <taxon>Bacillales</taxon>
        <taxon>Bacillaceae</taxon>
        <taxon>Virgibacillus</taxon>
    </lineage>
</organism>
<dbReference type="GeneID" id="66872698"/>
<dbReference type="InterPro" id="IPR000711">
    <property type="entry name" value="ATPase_OSCP/dsu"/>
</dbReference>
<keyword evidence="10" id="KW-1185">Reference proteome</keyword>
<comment type="similarity">
    <text evidence="8">Belongs to the ATPase delta chain family.</text>
</comment>
<dbReference type="Gene3D" id="1.10.520.20">
    <property type="entry name" value="N-terminal domain of the delta subunit of the F1F0-ATP synthase"/>
    <property type="match status" value="1"/>
</dbReference>
<evidence type="ECO:0000256" key="4">
    <source>
        <dbReference type="ARBA" id="ARBA00023065"/>
    </source>
</evidence>
<dbReference type="EMBL" id="LGTO01000005">
    <property type="protein sequence ID" value="KNE21540.1"/>
    <property type="molecule type" value="Genomic_DNA"/>
</dbReference>
<dbReference type="SUPFAM" id="SSF47928">
    <property type="entry name" value="N-terminal domain of the delta subunit of the F1F0-ATP synthase"/>
    <property type="match status" value="1"/>
</dbReference>
<dbReference type="InterPro" id="IPR020781">
    <property type="entry name" value="ATPase_OSCP/d_CS"/>
</dbReference>
<evidence type="ECO:0000256" key="1">
    <source>
        <dbReference type="ARBA" id="ARBA00004370"/>
    </source>
</evidence>
<evidence type="ECO:0000313" key="10">
    <source>
        <dbReference type="Proteomes" id="UP000036780"/>
    </source>
</evidence>
<proteinExistence type="inferred from homology"/>
<evidence type="ECO:0000256" key="3">
    <source>
        <dbReference type="ARBA" id="ARBA00022781"/>
    </source>
</evidence>
<evidence type="ECO:0000256" key="8">
    <source>
        <dbReference type="HAMAP-Rule" id="MF_01416"/>
    </source>
</evidence>
<sequence>MSHETVAKRYADALFQLGQENGTLDVLAQEMKVVKKAFQDNENLYTFLVHPRISNAKKQQFLQDVFQQAQKEVVNTLQLLVQRHRIELLPAIVDHFIQLVNDAKGIAAATVYSVRALSEEECRQLELSFAKRFAKRAIELNNVVDPSLIGGMKIRVGNTIYDGSVSGMLKRIERNIVTANK</sequence>